<reference evidence="2" key="1">
    <citation type="submission" date="2021-06" db="EMBL/GenBank/DDBJ databases">
        <authorList>
            <person name="Kallberg Y."/>
            <person name="Tangrot J."/>
            <person name="Rosling A."/>
        </authorList>
    </citation>
    <scope>NUCLEOTIDE SEQUENCE</scope>
    <source>
        <strain evidence="2">87-6 pot B 2015</strain>
    </source>
</reference>
<proteinExistence type="predicted"/>
<feature type="region of interest" description="Disordered" evidence="1">
    <location>
        <begin position="58"/>
        <end position="86"/>
    </location>
</feature>
<sequence length="86" mass="9879">MTKVAFAITHVCETDNHDPDVVPAPPATRRRRTITAGTTPRRNAGDVMAMRQLREEHEMRDFDSKIQGTDDEEPPRQVNHTRRVLM</sequence>
<gene>
    <name evidence="2" type="ORF">FMOSSE_LOCUS1208</name>
</gene>
<evidence type="ECO:0000313" key="3">
    <source>
        <dbReference type="Proteomes" id="UP000789375"/>
    </source>
</evidence>
<evidence type="ECO:0000313" key="2">
    <source>
        <dbReference type="EMBL" id="CAG8446441.1"/>
    </source>
</evidence>
<protein>
    <submittedName>
        <fullName evidence="2">6102_t:CDS:1</fullName>
    </submittedName>
</protein>
<dbReference type="AlphaFoldDB" id="A0A9N8V7G6"/>
<organism evidence="2 3">
    <name type="scientific">Funneliformis mosseae</name>
    <name type="common">Endomycorrhizal fungus</name>
    <name type="synonym">Glomus mosseae</name>
    <dbReference type="NCBI Taxonomy" id="27381"/>
    <lineage>
        <taxon>Eukaryota</taxon>
        <taxon>Fungi</taxon>
        <taxon>Fungi incertae sedis</taxon>
        <taxon>Mucoromycota</taxon>
        <taxon>Glomeromycotina</taxon>
        <taxon>Glomeromycetes</taxon>
        <taxon>Glomerales</taxon>
        <taxon>Glomeraceae</taxon>
        <taxon>Funneliformis</taxon>
    </lineage>
</organism>
<evidence type="ECO:0000256" key="1">
    <source>
        <dbReference type="SAM" id="MobiDB-lite"/>
    </source>
</evidence>
<accession>A0A9N8V7G6</accession>
<dbReference type="EMBL" id="CAJVPP010000136">
    <property type="protein sequence ID" value="CAG8446441.1"/>
    <property type="molecule type" value="Genomic_DNA"/>
</dbReference>
<name>A0A9N8V7G6_FUNMO</name>
<keyword evidence="3" id="KW-1185">Reference proteome</keyword>
<dbReference type="Proteomes" id="UP000789375">
    <property type="component" value="Unassembled WGS sequence"/>
</dbReference>
<comment type="caution">
    <text evidence="2">The sequence shown here is derived from an EMBL/GenBank/DDBJ whole genome shotgun (WGS) entry which is preliminary data.</text>
</comment>